<dbReference type="PANTHER" id="PTHR35848">
    <property type="entry name" value="OXALATE-BINDING PROTEIN"/>
    <property type="match status" value="1"/>
</dbReference>
<dbReference type="InterPro" id="IPR013096">
    <property type="entry name" value="Cupin_2"/>
</dbReference>
<dbReference type="Gene3D" id="2.60.120.10">
    <property type="entry name" value="Jelly Rolls"/>
    <property type="match status" value="1"/>
</dbReference>
<dbReference type="EMBL" id="SMGK01000001">
    <property type="protein sequence ID" value="TCK75253.1"/>
    <property type="molecule type" value="Genomic_DNA"/>
</dbReference>
<dbReference type="Pfam" id="PF07883">
    <property type="entry name" value="Cupin_2"/>
    <property type="match status" value="1"/>
</dbReference>
<feature type="chain" id="PRO_5020902513" description="Cupin type-2 domain-containing protein" evidence="2">
    <location>
        <begin position="23"/>
        <end position="140"/>
    </location>
</feature>
<accession>A0A4R1LEJ9</accession>
<organism evidence="4 5">
    <name type="scientific">Acidipila rosea</name>
    <dbReference type="NCBI Taxonomy" id="768535"/>
    <lineage>
        <taxon>Bacteria</taxon>
        <taxon>Pseudomonadati</taxon>
        <taxon>Acidobacteriota</taxon>
        <taxon>Terriglobia</taxon>
        <taxon>Terriglobales</taxon>
        <taxon>Acidobacteriaceae</taxon>
        <taxon>Acidipila</taxon>
    </lineage>
</organism>
<comment type="caution">
    <text evidence="4">The sequence shown here is derived from an EMBL/GenBank/DDBJ whole genome shotgun (WGS) entry which is preliminary data.</text>
</comment>
<feature type="domain" description="Cupin type-2" evidence="3">
    <location>
        <begin position="67"/>
        <end position="133"/>
    </location>
</feature>
<dbReference type="CDD" id="cd02209">
    <property type="entry name" value="cupin_XRE_C"/>
    <property type="match status" value="1"/>
</dbReference>
<dbReference type="OrthoDB" id="9792093at2"/>
<evidence type="ECO:0000313" key="4">
    <source>
        <dbReference type="EMBL" id="TCK75253.1"/>
    </source>
</evidence>
<evidence type="ECO:0000256" key="1">
    <source>
        <dbReference type="ARBA" id="ARBA00022723"/>
    </source>
</evidence>
<dbReference type="RefSeq" id="WP_131990878.1">
    <property type="nucleotide sequence ID" value="NZ_SMGK01000001.1"/>
</dbReference>
<gene>
    <name evidence="4" type="ORF">C7378_0233</name>
</gene>
<dbReference type="PANTHER" id="PTHR35848:SF6">
    <property type="entry name" value="CUPIN TYPE-2 DOMAIN-CONTAINING PROTEIN"/>
    <property type="match status" value="1"/>
</dbReference>
<reference evidence="4 5" key="1">
    <citation type="submission" date="2019-03" db="EMBL/GenBank/DDBJ databases">
        <title>Genomic Encyclopedia of Type Strains, Phase IV (KMG-IV): sequencing the most valuable type-strain genomes for metagenomic binning, comparative biology and taxonomic classification.</title>
        <authorList>
            <person name="Goeker M."/>
        </authorList>
    </citation>
    <scope>NUCLEOTIDE SEQUENCE [LARGE SCALE GENOMIC DNA]</scope>
    <source>
        <strain evidence="4 5">DSM 103428</strain>
    </source>
</reference>
<dbReference type="GO" id="GO:0046872">
    <property type="term" value="F:metal ion binding"/>
    <property type="evidence" value="ECO:0007669"/>
    <property type="project" value="UniProtKB-KW"/>
</dbReference>
<dbReference type="InterPro" id="IPR051610">
    <property type="entry name" value="GPI/OXD"/>
</dbReference>
<feature type="signal peptide" evidence="2">
    <location>
        <begin position="1"/>
        <end position="22"/>
    </location>
</feature>
<dbReference type="InterPro" id="IPR011051">
    <property type="entry name" value="RmlC_Cupin_sf"/>
</dbReference>
<evidence type="ECO:0000259" key="3">
    <source>
        <dbReference type="Pfam" id="PF07883"/>
    </source>
</evidence>
<sequence>MSLSRRNICALLPVLLGTAALGSDKPIESFVAPFDTLPVHPNGANSSRPILDGMTHAGAHLEVHESVLAPGSSPHPPHHHVHEELFLISTGTLAITINGKTQTAGPGSAAFIHSGEQHGIVNTGSVPAQYFVVAIGEEKA</sequence>
<dbReference type="AlphaFoldDB" id="A0A4R1LEJ9"/>
<protein>
    <recommendedName>
        <fullName evidence="3">Cupin type-2 domain-containing protein</fullName>
    </recommendedName>
</protein>
<keyword evidence="1" id="KW-0479">Metal-binding</keyword>
<name>A0A4R1LEJ9_9BACT</name>
<evidence type="ECO:0000256" key="2">
    <source>
        <dbReference type="SAM" id="SignalP"/>
    </source>
</evidence>
<dbReference type="Proteomes" id="UP000295210">
    <property type="component" value="Unassembled WGS sequence"/>
</dbReference>
<proteinExistence type="predicted"/>
<evidence type="ECO:0000313" key="5">
    <source>
        <dbReference type="Proteomes" id="UP000295210"/>
    </source>
</evidence>
<keyword evidence="2" id="KW-0732">Signal</keyword>
<keyword evidence="5" id="KW-1185">Reference proteome</keyword>
<dbReference type="SUPFAM" id="SSF51182">
    <property type="entry name" value="RmlC-like cupins"/>
    <property type="match status" value="1"/>
</dbReference>
<dbReference type="InterPro" id="IPR014710">
    <property type="entry name" value="RmlC-like_jellyroll"/>
</dbReference>